<keyword evidence="4" id="KW-1185">Reference proteome</keyword>
<gene>
    <name evidence="3" type="ORF">MVEN_01060300</name>
</gene>
<dbReference type="EMBL" id="JACAZI010000008">
    <property type="protein sequence ID" value="KAF7353749.1"/>
    <property type="molecule type" value="Genomic_DNA"/>
</dbReference>
<protein>
    <recommendedName>
        <fullName evidence="2">DUF6535 domain-containing protein</fullName>
    </recommendedName>
</protein>
<accession>A0A8H6Y8F6</accession>
<reference evidence="3" key="1">
    <citation type="submission" date="2020-05" db="EMBL/GenBank/DDBJ databases">
        <title>Mycena genomes resolve the evolution of fungal bioluminescence.</title>
        <authorList>
            <person name="Tsai I.J."/>
        </authorList>
    </citation>
    <scope>NUCLEOTIDE SEQUENCE</scope>
    <source>
        <strain evidence="3">CCC161011</strain>
    </source>
</reference>
<evidence type="ECO:0000259" key="2">
    <source>
        <dbReference type="Pfam" id="PF20153"/>
    </source>
</evidence>
<keyword evidence="1" id="KW-1133">Transmembrane helix</keyword>
<organism evidence="3 4">
    <name type="scientific">Mycena venus</name>
    <dbReference type="NCBI Taxonomy" id="2733690"/>
    <lineage>
        <taxon>Eukaryota</taxon>
        <taxon>Fungi</taxon>
        <taxon>Dikarya</taxon>
        <taxon>Basidiomycota</taxon>
        <taxon>Agaricomycotina</taxon>
        <taxon>Agaricomycetes</taxon>
        <taxon>Agaricomycetidae</taxon>
        <taxon>Agaricales</taxon>
        <taxon>Marasmiineae</taxon>
        <taxon>Mycenaceae</taxon>
        <taxon>Mycena</taxon>
    </lineage>
</organism>
<dbReference type="AlphaFoldDB" id="A0A8H6Y8F6"/>
<dbReference type="OrthoDB" id="2971811at2759"/>
<feature type="domain" description="DUF6535" evidence="2">
    <location>
        <begin position="100"/>
        <end position="269"/>
    </location>
</feature>
<name>A0A8H6Y8F6_9AGAR</name>
<proteinExistence type="predicted"/>
<feature type="transmembrane region" description="Helical" evidence="1">
    <location>
        <begin position="179"/>
        <end position="205"/>
    </location>
</feature>
<sequence>MQDYLDTDRSSSDEDIPFGHVTVSSTATASAQTGAFADTDWPRFDDEDISFSRVTVSLEELIKTNAEQSNSLRAALERLSGAIETLNPQPQSNDKKTAFWTAYQTLADEFDQELKRKYGNDLDTSLIFAGLFSAVTSAFIIQIQPEFQPDPTQALLTILVQNMTGTAVPGQASPQAGPATIIVVAQSLLYSSLFSTLLSALLAMLAKQWLLHYDSVGKRGTIEERGLERQRKLDGLHRWKFDPIMQLFPLLLQLSFFLFATALSVYLWTVHYVIAAIVFGLTSVGCVLYTMMVFSALVSPDSPFQTSLTALLRALFSVGLIPKSLRTLACTSQARVHGAIVTLFRPFLRTLTCTSQARVRGAITTLFRPFLLAYSGLTRTVRPLLPQFCATEGDVELSSGIRIFDVPEPSQQTAAVQWALETSTEPRVVEAAAAMVSDLQWPVGVDLRPSLRRLMETFHGCLDGQNVCPGMGYRATSCVKAIGLLRIVTKKQVEEDARWRNLASDWSHLLSRPSGSSVIAFARISELDSDKLSWKLRLISAQANHCRVFGVEHFLEWFCPDKTSLSDPSLCAEFLFCVNSFFACPNANDLTLMNKREYCVTLTQVLFENLANPNTPFGHYWPGTYTAQKIVDWITAFKENLADQYRPAIRYSCRKAAYKLCAAFDPSVAISILQLVRLDWKDFYVLDVEKKHIQDVSWVYRALEAFDVPEPSDVNIIGDLLQVLFDYGPVLPIPTTACLQTILLGISFGIHNGRMRILALNILCSASHWFQDNELRPILQKHMVWKTLGALCYAQSKANFSRTALIKEIASYIDLGNKISEIQEWTVTVSEDLTAWLSHLSYMSHLSGDVHSRKAREGEQFGDQKPLAMAFTALAMAWGQYKFSSPQDLHRLLPLIGCTISTAFSARLVKTEWMATVNPTQRFKDVVMVGLADTVMLAAASLRANTARANDMQDVDHELLKKFVDKAIDLLSRLVSTIHNELTNGLPEESTCWATELEKWEGLQQVFHGDLESLVKFMKRLEV</sequence>
<evidence type="ECO:0000313" key="3">
    <source>
        <dbReference type="EMBL" id="KAF7353749.1"/>
    </source>
</evidence>
<evidence type="ECO:0000256" key="1">
    <source>
        <dbReference type="SAM" id="Phobius"/>
    </source>
</evidence>
<dbReference type="Proteomes" id="UP000620124">
    <property type="component" value="Unassembled WGS sequence"/>
</dbReference>
<feature type="transmembrane region" description="Helical" evidence="1">
    <location>
        <begin position="274"/>
        <end position="298"/>
    </location>
</feature>
<evidence type="ECO:0000313" key="4">
    <source>
        <dbReference type="Proteomes" id="UP000620124"/>
    </source>
</evidence>
<keyword evidence="1" id="KW-0472">Membrane</keyword>
<dbReference type="InterPro" id="IPR045338">
    <property type="entry name" value="DUF6535"/>
</dbReference>
<keyword evidence="1" id="KW-0812">Transmembrane</keyword>
<feature type="transmembrane region" description="Helical" evidence="1">
    <location>
        <begin position="247"/>
        <end position="268"/>
    </location>
</feature>
<dbReference type="Pfam" id="PF20153">
    <property type="entry name" value="DUF6535"/>
    <property type="match status" value="1"/>
</dbReference>
<comment type="caution">
    <text evidence="3">The sequence shown here is derived from an EMBL/GenBank/DDBJ whole genome shotgun (WGS) entry which is preliminary data.</text>
</comment>